<dbReference type="EMBL" id="JBEDUW010000005">
    <property type="protein sequence ID" value="KAK9926571.1"/>
    <property type="molecule type" value="Genomic_DNA"/>
</dbReference>
<dbReference type="InterPro" id="IPR025261">
    <property type="entry name" value="Atos-like_cons_dom"/>
</dbReference>
<dbReference type="Proteomes" id="UP001457282">
    <property type="component" value="Unassembled WGS sequence"/>
</dbReference>
<feature type="region of interest" description="Disordered" evidence="1">
    <location>
        <begin position="548"/>
        <end position="571"/>
    </location>
</feature>
<feature type="region of interest" description="Disordered" evidence="1">
    <location>
        <begin position="297"/>
        <end position="317"/>
    </location>
</feature>
<dbReference type="Pfam" id="PF13915">
    <property type="entry name" value="DUF4210"/>
    <property type="match status" value="1"/>
</dbReference>
<feature type="compositionally biased region" description="Polar residues" evidence="1">
    <location>
        <begin position="332"/>
        <end position="341"/>
    </location>
</feature>
<evidence type="ECO:0000313" key="3">
    <source>
        <dbReference type="EMBL" id="KAK9926571.1"/>
    </source>
</evidence>
<dbReference type="Pfam" id="PF13889">
    <property type="entry name" value="Chromosome_seg"/>
    <property type="match status" value="1"/>
</dbReference>
<dbReference type="AlphaFoldDB" id="A0AAW1WRD2"/>
<protein>
    <recommendedName>
        <fullName evidence="2">Atos-like conserved domain-containing protein</fullName>
    </recommendedName>
</protein>
<comment type="caution">
    <text evidence="3">The sequence shown here is derived from an EMBL/GenBank/DDBJ whole genome shotgun (WGS) entry which is preliminary data.</text>
</comment>
<evidence type="ECO:0000256" key="1">
    <source>
        <dbReference type="SAM" id="MobiDB-lite"/>
    </source>
</evidence>
<feature type="compositionally biased region" description="Basic and acidic residues" evidence="1">
    <location>
        <begin position="300"/>
        <end position="317"/>
    </location>
</feature>
<dbReference type="PANTHER" id="PTHR13199:SF11">
    <property type="entry name" value="PROTEIN ATOSSA"/>
    <property type="match status" value="1"/>
</dbReference>
<reference evidence="3 4" key="1">
    <citation type="journal article" date="2023" name="G3 (Bethesda)">
        <title>A chromosome-length genome assembly and annotation of blackberry (Rubus argutus, cv. 'Hillquist').</title>
        <authorList>
            <person name="Bruna T."/>
            <person name="Aryal R."/>
            <person name="Dudchenko O."/>
            <person name="Sargent D.J."/>
            <person name="Mead D."/>
            <person name="Buti M."/>
            <person name="Cavallini A."/>
            <person name="Hytonen T."/>
            <person name="Andres J."/>
            <person name="Pham M."/>
            <person name="Weisz D."/>
            <person name="Mascagni F."/>
            <person name="Usai G."/>
            <person name="Natali L."/>
            <person name="Bassil N."/>
            <person name="Fernandez G.E."/>
            <person name="Lomsadze A."/>
            <person name="Armour M."/>
            <person name="Olukolu B."/>
            <person name="Poorten T."/>
            <person name="Britton C."/>
            <person name="Davik J."/>
            <person name="Ashrafi H."/>
            <person name="Aiden E.L."/>
            <person name="Borodovsky M."/>
            <person name="Worthington M."/>
        </authorList>
    </citation>
    <scope>NUCLEOTIDE SEQUENCE [LARGE SCALE GENOMIC DNA]</scope>
    <source>
        <strain evidence="3">PI 553951</strain>
    </source>
</reference>
<evidence type="ECO:0000259" key="2">
    <source>
        <dbReference type="SMART" id="SM01177"/>
    </source>
</evidence>
<keyword evidence="4" id="KW-1185">Reference proteome</keyword>
<organism evidence="3 4">
    <name type="scientific">Rubus argutus</name>
    <name type="common">Southern blackberry</name>
    <dbReference type="NCBI Taxonomy" id="59490"/>
    <lineage>
        <taxon>Eukaryota</taxon>
        <taxon>Viridiplantae</taxon>
        <taxon>Streptophyta</taxon>
        <taxon>Embryophyta</taxon>
        <taxon>Tracheophyta</taxon>
        <taxon>Spermatophyta</taxon>
        <taxon>Magnoliopsida</taxon>
        <taxon>eudicotyledons</taxon>
        <taxon>Gunneridae</taxon>
        <taxon>Pentapetalae</taxon>
        <taxon>rosids</taxon>
        <taxon>fabids</taxon>
        <taxon>Rosales</taxon>
        <taxon>Rosaceae</taxon>
        <taxon>Rosoideae</taxon>
        <taxon>Rosoideae incertae sedis</taxon>
        <taxon>Rubus</taxon>
    </lineage>
</organism>
<dbReference type="SMART" id="SM01177">
    <property type="entry name" value="DUF4210"/>
    <property type="match status" value="1"/>
</dbReference>
<dbReference type="PANTHER" id="PTHR13199">
    <property type="entry name" value="GH03947P"/>
    <property type="match status" value="1"/>
</dbReference>
<proteinExistence type="predicted"/>
<feature type="domain" description="Atos-like conserved" evidence="2">
    <location>
        <begin position="405"/>
        <end position="464"/>
    </location>
</feature>
<gene>
    <name evidence="3" type="ORF">M0R45_023792</name>
</gene>
<evidence type="ECO:0000313" key="4">
    <source>
        <dbReference type="Proteomes" id="UP001457282"/>
    </source>
</evidence>
<dbReference type="InterPro" id="IPR051506">
    <property type="entry name" value="ATOS_Transcription_Regulators"/>
</dbReference>
<dbReference type="InterPro" id="IPR033473">
    <property type="entry name" value="Atos-like_C"/>
</dbReference>
<accession>A0AAW1WRD2</accession>
<sequence length="765" mass="84642">MGLPQVSSSSIAEEVAASLCSFMQPPPRIAGVSSCDLSGLHGGNMGNHMQVELTCSSSGEFPRKSITEIPNKPDFSNMRNGRSNMHYLKINTMEQNNWLSQKVGPNIQTFVPRIIGFEPRNVNSPLNLFNGNQYSSSGVTVTGDPAEATGSVARKRLLSPLNGMCLHDPFNGDSLNIGDGFHKSGSFGRNDGSNIPTFQEHKKAHIGNSTCFSSTIWSASCSPEWKNSLDDKCTTNSSFVVDGPLLETKEPKSHNQVISSSGLDYSPETTKVRLQSGAVAINSRKVALHPLSLSPLGPKFPERVKSGELCRDHTPREDDYNMTLKDVERSLDGTTPGISSSWKEETFRAPSDSLQDVDILQKKFDLFSPESPNGMQRHWSQDLKSMSQGVKLARNLTGLPVRRSLVGSFEESLLSGRLLSAKVNQRIDGFLAVLNVTGGNFSPKSQKLPFAVTSVDGDNYLLYYSSIDLVGRRTSDIYGGPKMKRSLSMDDSQGDRNRLRIPIKGRIQLVLSNPEKTPIHTFICNYDLSDMPAGSKTFLRQKITLASSEATSKTENGRHTESDEENDSSLSSILDTANSFQLGGNDVDSNGFNATHKIRTSNQCVKGFGTGDSTYTKDAGNQYEREEEECMAASSLGEFDCCRYEKTNEKDNMTMNSCHVSESKPLRSPSKVIKNTTGARVLRYALHLRFMCHFPKKCSRSVQRCKLDPSSGQTRNSLDIKGERRFYLYNDLRVVFPQRQTDSDEGKLRVEYHFPSDPKYFDISN</sequence>
<feature type="region of interest" description="Disordered" evidence="1">
    <location>
        <begin position="330"/>
        <end position="349"/>
    </location>
</feature>
<name>A0AAW1WRD2_RUBAR</name>